<dbReference type="PATRIC" id="fig|1227457.3.peg.1031"/>
<keyword evidence="2" id="KW-1185">Reference proteome</keyword>
<accession>M0NEB7</accession>
<sequence length="144" mass="16127">MNHIPLTELTADSHTIELSRVETPKGERLEIKTPTSSIRLDAVALEALTWQDNETLATLPDAGTDQVTSVPDAPEQGERTQLTVISNEFGFVVVYETLTEMSVRIDLEAEKQDESIQLCPSELKTLAQQEQNLFTQWVQTDLNE</sequence>
<dbReference type="Proteomes" id="UP000011680">
    <property type="component" value="Unassembled WGS sequence"/>
</dbReference>
<dbReference type="AlphaFoldDB" id="M0NEB7"/>
<dbReference type="eggNOG" id="ENOG502N616">
    <property type="taxonomic scope" value="Archaea"/>
</dbReference>
<gene>
    <name evidence="1" type="ORF">C451_05815</name>
</gene>
<dbReference type="EMBL" id="AOMF01000119">
    <property type="protein sequence ID" value="EMA55000.1"/>
    <property type="molecule type" value="Genomic_DNA"/>
</dbReference>
<proteinExistence type="predicted"/>
<evidence type="ECO:0000313" key="1">
    <source>
        <dbReference type="EMBL" id="EMA55000.1"/>
    </source>
</evidence>
<organism evidence="1 2">
    <name type="scientific">Halococcus thailandensis JCM 13552</name>
    <dbReference type="NCBI Taxonomy" id="1227457"/>
    <lineage>
        <taxon>Archaea</taxon>
        <taxon>Methanobacteriati</taxon>
        <taxon>Methanobacteriota</taxon>
        <taxon>Stenosarchaea group</taxon>
        <taxon>Halobacteria</taxon>
        <taxon>Halobacteriales</taxon>
        <taxon>Halococcaceae</taxon>
        <taxon>Halococcus</taxon>
    </lineage>
</organism>
<dbReference type="RefSeq" id="WP_007738590.1">
    <property type="nucleotide sequence ID" value="NZ_AOMF01000119.1"/>
</dbReference>
<evidence type="ECO:0000313" key="2">
    <source>
        <dbReference type="Proteomes" id="UP000011680"/>
    </source>
</evidence>
<dbReference type="STRING" id="1227457.C451_05815"/>
<comment type="caution">
    <text evidence="1">The sequence shown here is derived from an EMBL/GenBank/DDBJ whole genome shotgun (WGS) entry which is preliminary data.</text>
</comment>
<name>M0NEB7_9EURY</name>
<protein>
    <submittedName>
        <fullName evidence="1">Uncharacterized protein</fullName>
    </submittedName>
</protein>
<dbReference type="OrthoDB" id="296462at2157"/>
<reference evidence="1 2" key="1">
    <citation type="journal article" date="2014" name="PLoS Genet.">
        <title>Phylogenetically driven sequencing of extremely halophilic archaea reveals strategies for static and dynamic osmo-response.</title>
        <authorList>
            <person name="Becker E.A."/>
            <person name="Seitzer P.M."/>
            <person name="Tritt A."/>
            <person name="Larsen D."/>
            <person name="Krusor M."/>
            <person name="Yao A.I."/>
            <person name="Wu D."/>
            <person name="Madern D."/>
            <person name="Eisen J.A."/>
            <person name="Darling A.E."/>
            <person name="Facciotti M.T."/>
        </authorList>
    </citation>
    <scope>NUCLEOTIDE SEQUENCE [LARGE SCALE GENOMIC DNA]</scope>
    <source>
        <strain evidence="1 2">JCM 13552</strain>
    </source>
</reference>